<evidence type="ECO:0000313" key="5">
    <source>
        <dbReference type="EMBL" id="QZT32921.1"/>
    </source>
</evidence>
<dbReference type="SMART" id="SM00909">
    <property type="entry name" value="Germane"/>
    <property type="match status" value="1"/>
</dbReference>
<dbReference type="Pfam" id="PF10646">
    <property type="entry name" value="Germane"/>
    <property type="match status" value="1"/>
</dbReference>
<dbReference type="eggNOG" id="COG5401">
    <property type="taxonomic scope" value="Bacteria"/>
</dbReference>
<feature type="signal peptide" evidence="2">
    <location>
        <begin position="1"/>
        <end position="23"/>
    </location>
</feature>
<dbReference type="OrthoDB" id="1954033at2"/>
<evidence type="ECO:0000259" key="3">
    <source>
        <dbReference type="SMART" id="SM00909"/>
    </source>
</evidence>
<feature type="chain" id="PRO_5044483300" evidence="2">
    <location>
        <begin position="24"/>
        <end position="213"/>
    </location>
</feature>
<evidence type="ECO:0000256" key="2">
    <source>
        <dbReference type="SAM" id="SignalP"/>
    </source>
</evidence>
<dbReference type="Proteomes" id="UP000010716">
    <property type="component" value="Unassembled WGS sequence"/>
</dbReference>
<dbReference type="KEGG" id="cthu:HUR95_11280"/>
<reference evidence="4 6" key="1">
    <citation type="journal article" date="2011" name="J. Bacteriol.">
        <title>Draft genome sequence of the thermoalkaliphilic Caldalkalibacillus thermarum strain TA2.A1.</title>
        <authorList>
            <person name="Kalamorz F."/>
            <person name="Keis S."/>
            <person name="McMillan D.G."/>
            <person name="Olsson K."/>
            <person name="Stanton J.A."/>
            <person name="Stockwell P."/>
            <person name="Black M.A."/>
            <person name="Klingeman D.M."/>
            <person name="Land M.L."/>
            <person name="Han C.S."/>
            <person name="Martin S.L."/>
            <person name="Becher S.A."/>
            <person name="Peddie C.J."/>
            <person name="Morgan H.W."/>
            <person name="Matthies D."/>
            <person name="Preiss L."/>
            <person name="Meier T."/>
            <person name="Brown S.D."/>
            <person name="Cook G.M."/>
        </authorList>
    </citation>
    <scope>NUCLEOTIDE SEQUENCE [LARGE SCALE GENOMIC DNA]</scope>
    <source>
        <strain evidence="4 6">TA2.A1</strain>
    </source>
</reference>
<keyword evidence="2" id="KW-0732">Signal</keyword>
<evidence type="ECO:0000256" key="1">
    <source>
        <dbReference type="SAM" id="MobiDB-lite"/>
    </source>
</evidence>
<organism evidence="4 6">
    <name type="scientific">Caldalkalibacillus thermarum (strain TA2.A1)</name>
    <dbReference type="NCBI Taxonomy" id="986075"/>
    <lineage>
        <taxon>Bacteria</taxon>
        <taxon>Bacillati</taxon>
        <taxon>Bacillota</taxon>
        <taxon>Bacilli</taxon>
        <taxon>Bacillales</taxon>
        <taxon>Bacillaceae</taxon>
        <taxon>Caldalkalibacillus</taxon>
    </lineage>
</organism>
<keyword evidence="4" id="KW-0449">Lipoprotein</keyword>
<protein>
    <submittedName>
        <fullName evidence="5">GerMN domain-containing protein</fullName>
    </submittedName>
    <submittedName>
        <fullName evidence="4">Lipoprotein LpqB, GerMN domain containing protein</fullName>
    </submittedName>
</protein>
<dbReference type="InterPro" id="IPR019606">
    <property type="entry name" value="GerMN"/>
</dbReference>
<dbReference type="AlphaFoldDB" id="F5L8M0"/>
<dbReference type="EMBL" id="CP082237">
    <property type="protein sequence ID" value="QZT32921.1"/>
    <property type="molecule type" value="Genomic_DNA"/>
</dbReference>
<keyword evidence="7" id="KW-1185">Reference proteome</keyword>
<evidence type="ECO:0000313" key="4">
    <source>
        <dbReference type="EMBL" id="EGL82359.1"/>
    </source>
</evidence>
<sequence>MNKENRWQLLLLLGCLVVLILSACGQQTIDTQTGAGDEQEQSQEAEEPVVSEPNEEANEEANKEEGESENNADEQQGETVKITFYYADHDLLEIVEEQHEVVFETDEDKLRAVWNHLQNPQTETANPLWKNFDLNDIRWEGTTVIIDVSMHDDAYFGASAEGMAIQTLLDTFAQLNGVEYIHLLVDGKVSETLAGHVSIEEPIPVDAGIYSDQ</sequence>
<dbReference type="Proteomes" id="UP000825179">
    <property type="component" value="Chromosome"/>
</dbReference>
<dbReference type="EMBL" id="AFCE01000151">
    <property type="protein sequence ID" value="EGL82359.1"/>
    <property type="molecule type" value="Genomic_DNA"/>
</dbReference>
<feature type="compositionally biased region" description="Acidic residues" evidence="1">
    <location>
        <begin position="66"/>
        <end position="76"/>
    </location>
</feature>
<feature type="domain" description="GerMN" evidence="3">
    <location>
        <begin position="110"/>
        <end position="194"/>
    </location>
</feature>
<dbReference type="PROSITE" id="PS51257">
    <property type="entry name" value="PROKAR_LIPOPROTEIN"/>
    <property type="match status" value="1"/>
</dbReference>
<name>F5L8M0_CALTT</name>
<gene>
    <name evidence="4" type="ORF">CathTA2_2175</name>
    <name evidence="5" type="ORF">HUR95_11280</name>
</gene>
<accession>F5L8M0</accession>
<proteinExistence type="predicted"/>
<evidence type="ECO:0000313" key="6">
    <source>
        <dbReference type="Proteomes" id="UP000010716"/>
    </source>
</evidence>
<evidence type="ECO:0000313" key="7">
    <source>
        <dbReference type="Proteomes" id="UP000825179"/>
    </source>
</evidence>
<reference evidence="5" key="3">
    <citation type="submission" date="2021-08" db="EMBL/GenBank/DDBJ databases">
        <authorList>
            <person name="de Jong S."/>
            <person name="van den Broek M."/>
            <person name="Merkel A."/>
            <person name="de la Torre Cortes P."/>
            <person name="Kalamorz F."/>
            <person name="Cook G."/>
            <person name="van Loosdrecht M."/>
            <person name="McMillan D."/>
        </authorList>
    </citation>
    <scope>NUCLEOTIDE SEQUENCE</scope>
    <source>
        <strain evidence="5">TA2.A1</strain>
    </source>
</reference>
<feature type="region of interest" description="Disordered" evidence="1">
    <location>
        <begin position="32"/>
        <end position="77"/>
    </location>
</feature>
<dbReference type="RefSeq" id="WP_007505471.1">
    <property type="nucleotide sequence ID" value="NZ_AFCE01000151.1"/>
</dbReference>
<feature type="compositionally biased region" description="Acidic residues" evidence="1">
    <location>
        <begin position="37"/>
        <end position="59"/>
    </location>
</feature>
<reference evidence="5 7" key="2">
    <citation type="journal article" date="2020" name="Extremophiles">
        <title>Genomic analysis of Caldalkalibacillus thermarum TA2.A1 reveals aerobic alkaliphilic metabolism and evolutionary hallmarks linking alkaliphilic bacteria and plant life.</title>
        <authorList>
            <person name="de Jong S.I."/>
            <person name="van den Broek M.A."/>
            <person name="Merkel A.Y."/>
            <person name="de la Torre Cortes P."/>
            <person name="Kalamorz F."/>
            <person name="Cook G.M."/>
            <person name="van Loosdrecht M.C.M."/>
            <person name="McMillan D.G.G."/>
        </authorList>
    </citation>
    <scope>NUCLEOTIDE SEQUENCE [LARGE SCALE GENOMIC DNA]</scope>
    <source>
        <strain evidence="5 7">TA2.A1</strain>
    </source>
</reference>